<dbReference type="InterPro" id="IPR025714">
    <property type="entry name" value="Methyltranfer_dom"/>
</dbReference>
<evidence type="ECO:0000259" key="1">
    <source>
        <dbReference type="Pfam" id="PF13679"/>
    </source>
</evidence>
<evidence type="ECO:0000313" key="3">
    <source>
        <dbReference type="RefSeq" id="XP_010258676.1"/>
    </source>
</evidence>
<proteinExistence type="predicted"/>
<dbReference type="InterPro" id="IPR029063">
    <property type="entry name" value="SAM-dependent_MTases_sf"/>
</dbReference>
<dbReference type="OrthoDB" id="10258156at2759"/>
<name>A0A1U7ZW38_NELNU</name>
<dbReference type="InterPro" id="IPR052220">
    <property type="entry name" value="METTL25"/>
</dbReference>
<dbReference type="RefSeq" id="XP_010258676.1">
    <property type="nucleotide sequence ID" value="XM_010260374.2"/>
</dbReference>
<evidence type="ECO:0000313" key="2">
    <source>
        <dbReference type="Proteomes" id="UP000189703"/>
    </source>
</evidence>
<dbReference type="SUPFAM" id="SSF53335">
    <property type="entry name" value="S-adenosyl-L-methionine-dependent methyltransferases"/>
    <property type="match status" value="1"/>
</dbReference>
<protein>
    <submittedName>
        <fullName evidence="3">Protein RRNAD1 isoform X1</fullName>
    </submittedName>
</protein>
<organism evidence="2 3">
    <name type="scientific">Nelumbo nucifera</name>
    <name type="common">Sacred lotus</name>
    <dbReference type="NCBI Taxonomy" id="4432"/>
    <lineage>
        <taxon>Eukaryota</taxon>
        <taxon>Viridiplantae</taxon>
        <taxon>Streptophyta</taxon>
        <taxon>Embryophyta</taxon>
        <taxon>Tracheophyta</taxon>
        <taxon>Spermatophyta</taxon>
        <taxon>Magnoliopsida</taxon>
        <taxon>Proteales</taxon>
        <taxon>Nelumbonaceae</taxon>
        <taxon>Nelumbo</taxon>
    </lineage>
</organism>
<dbReference type="STRING" id="4432.A0A1U7ZW38"/>
<dbReference type="eggNOG" id="KOG2651">
    <property type="taxonomic scope" value="Eukaryota"/>
</dbReference>
<dbReference type="Gene3D" id="3.40.50.150">
    <property type="entry name" value="Vaccinia Virus protein VP39"/>
    <property type="match status" value="1"/>
</dbReference>
<dbReference type="GeneID" id="104598351"/>
<dbReference type="OMA" id="IVGLHPC"/>
<keyword evidence="2" id="KW-1185">Reference proteome</keyword>
<dbReference type="Proteomes" id="UP000189703">
    <property type="component" value="Unplaced"/>
</dbReference>
<dbReference type="PANTHER" id="PTHR12496">
    <property type="entry name" value="CGI-41 METHYLTRANSFERASE"/>
    <property type="match status" value="1"/>
</dbReference>
<dbReference type="KEGG" id="nnu:104598351"/>
<dbReference type="InParanoid" id="A0A1U7ZW38"/>
<feature type="domain" description="Methyltransferase" evidence="1">
    <location>
        <begin position="123"/>
        <end position="308"/>
    </location>
</feature>
<gene>
    <name evidence="3" type="primary">LOC104598351</name>
</gene>
<dbReference type="AlphaFoldDB" id="A0A1U7ZW38"/>
<reference evidence="3" key="1">
    <citation type="submission" date="2025-08" db="UniProtKB">
        <authorList>
            <consortium name="RefSeq"/>
        </authorList>
    </citation>
    <scope>IDENTIFICATION</scope>
</reference>
<dbReference type="Pfam" id="PF13679">
    <property type="entry name" value="Methyltransf_32"/>
    <property type="match status" value="1"/>
</dbReference>
<dbReference type="FunCoup" id="A0A1U7ZW38">
    <property type="interactions" value="2328"/>
</dbReference>
<sequence length="580" mass="64506">MAPHCRYSCDTAAQTLEWISAINDFLRPYMFLLNDHVVNFFKDRLWESIDKQWMNCLRKESVENLLKIPSGIVQDNWPASLKEFILTSRSLVLPREQVELQMMLPNLHVASLDTVLTQGMNMKKKHEVETLAAVVRSIAESTGSQTIIDVGAGQGYLAQVLSFQYNLSVVAIDASSHHGAVTSARAERIKKHYAAKTKNAHLNVPQTVTCCVMSSDALKAFSDALLQKNDFEPLEMKEIDLGEPYLEGLEVERKKPSLCSNSNMGPSLVLAGLHACGDLSVTMLRTFIECKEIKAVVSIGCCYNLLSEEGSQNSGSQCGFPVSEGAKLSGLSLGKSARDLACQSAERWRSLTKDAALQNFELHAFRAAFQMVLNRYYPEILTTSPSIGRQGKALRRQQQRRVLQNNLHVDKRTSLPLVATWEKCEMERSCTTSNYSEAYQGHTSEVVLREGDTCSTLDRGGLSLQISSSYSSGCEGIWSLDRYSLFEKFCNSGLCRLGLLTNISQEIDFLGLWKEAQPFCELIGPYWSLRAVLGPVLETLLLLDRLLFLQEQGSSVKAVALPIFNPILSPRNVAIIAQKI</sequence>
<dbReference type="PANTHER" id="PTHR12496:SF0">
    <property type="entry name" value="METHYLTRANSFERASE DOMAIN-CONTAINING PROTEIN"/>
    <property type="match status" value="1"/>
</dbReference>
<accession>A0A1U7ZW38</accession>